<dbReference type="Gene3D" id="3.20.20.140">
    <property type="entry name" value="Metal-dependent hydrolases"/>
    <property type="match status" value="1"/>
</dbReference>
<sequence length="247" mass="26904">MADLDAAMALANIDGAIAVQARQTEEETEFLLETAAKSDRIIGVVGWIDLRAPDIEERLKAGSNPLLLGYRHVVQDEPDADFLLADDFVRGVRAVVANSLTYDLLVNHAQLPAVPAFLERVGPGRFVLDHAAKPAIASGGWQPWADQIAAAARHPHLWCKVSGLVTEADHRSWRPSDIERYLAHVLEQFGPERLIWGSDWPVCLLAAPYSAVHDLIADFVTRQCPAFSSAIFGGNAVDAYALKPALP</sequence>
<dbReference type="EMBL" id="AUWY01000060">
    <property type="protein sequence ID" value="EQB32662.1"/>
    <property type="molecule type" value="Genomic_DNA"/>
</dbReference>
<evidence type="ECO:0000313" key="4">
    <source>
        <dbReference type="Proteomes" id="UP000015523"/>
    </source>
</evidence>
<dbReference type="GO" id="GO:0016787">
    <property type="term" value="F:hydrolase activity"/>
    <property type="evidence" value="ECO:0007669"/>
    <property type="project" value="InterPro"/>
</dbReference>
<dbReference type="AlphaFoldDB" id="T0J780"/>
<dbReference type="InterPro" id="IPR052350">
    <property type="entry name" value="Metallo-dep_Lactonases"/>
</dbReference>
<feature type="domain" description="Amidohydrolase-related" evidence="2">
    <location>
        <begin position="2"/>
        <end position="241"/>
    </location>
</feature>
<dbReference type="STRING" id="1346791.M529_08320"/>
<keyword evidence="4" id="KW-1185">Reference proteome</keyword>
<dbReference type="Proteomes" id="UP000015523">
    <property type="component" value="Unassembled WGS sequence"/>
</dbReference>
<organism evidence="3 4">
    <name type="scientific">Sphingobium ummariense RL-3</name>
    <dbReference type="NCBI Taxonomy" id="1346791"/>
    <lineage>
        <taxon>Bacteria</taxon>
        <taxon>Pseudomonadati</taxon>
        <taxon>Pseudomonadota</taxon>
        <taxon>Alphaproteobacteria</taxon>
        <taxon>Sphingomonadales</taxon>
        <taxon>Sphingomonadaceae</taxon>
        <taxon>Sphingobium</taxon>
    </lineage>
</organism>
<gene>
    <name evidence="3" type="ORF">M529_08320</name>
</gene>
<dbReference type="PANTHER" id="PTHR43569:SF2">
    <property type="entry name" value="AMIDOHYDROLASE-RELATED DOMAIN-CONTAINING PROTEIN"/>
    <property type="match status" value="1"/>
</dbReference>
<evidence type="ECO:0000313" key="3">
    <source>
        <dbReference type="EMBL" id="EQB32662.1"/>
    </source>
</evidence>
<accession>T0J780</accession>
<reference evidence="3 4" key="1">
    <citation type="journal article" date="2013" name="Genome Announc.">
        <title>Draft Genome Sequence of Sphingobium ummariense Strain RL-3, a Hexachlorocyclohexane-Degrading Bacterium.</title>
        <authorList>
            <person name="Kohli P."/>
            <person name="Dua A."/>
            <person name="Sangwan N."/>
            <person name="Oldach P."/>
            <person name="Khurana J.P."/>
            <person name="Lal R."/>
        </authorList>
    </citation>
    <scope>NUCLEOTIDE SEQUENCE [LARGE SCALE GENOMIC DNA]</scope>
    <source>
        <strain evidence="3 4">RL-3</strain>
    </source>
</reference>
<evidence type="ECO:0000256" key="1">
    <source>
        <dbReference type="ARBA" id="ARBA00038310"/>
    </source>
</evidence>
<dbReference type="PANTHER" id="PTHR43569">
    <property type="entry name" value="AMIDOHYDROLASE"/>
    <property type="match status" value="1"/>
</dbReference>
<name>T0J780_9SPHN</name>
<dbReference type="Pfam" id="PF04909">
    <property type="entry name" value="Amidohydro_2"/>
    <property type="match status" value="1"/>
</dbReference>
<dbReference type="SUPFAM" id="SSF51556">
    <property type="entry name" value="Metallo-dependent hydrolases"/>
    <property type="match status" value="1"/>
</dbReference>
<dbReference type="InterPro" id="IPR032466">
    <property type="entry name" value="Metal_Hydrolase"/>
</dbReference>
<proteinExistence type="inferred from homology"/>
<comment type="caution">
    <text evidence="3">The sequence shown here is derived from an EMBL/GenBank/DDBJ whole genome shotgun (WGS) entry which is preliminary data.</text>
</comment>
<comment type="similarity">
    <text evidence="1">Belongs to the metallo-dependent hydrolases superfamily.</text>
</comment>
<dbReference type="InterPro" id="IPR006680">
    <property type="entry name" value="Amidohydro-rel"/>
</dbReference>
<protein>
    <recommendedName>
        <fullName evidence="2">Amidohydrolase-related domain-containing protein</fullName>
    </recommendedName>
</protein>
<dbReference type="PATRIC" id="fig|1346791.3.peg.1597"/>
<evidence type="ECO:0000259" key="2">
    <source>
        <dbReference type="Pfam" id="PF04909"/>
    </source>
</evidence>
<dbReference type="eggNOG" id="COG3618">
    <property type="taxonomic scope" value="Bacteria"/>
</dbReference>